<evidence type="ECO:0000313" key="2">
    <source>
        <dbReference type="Proteomes" id="UP000253551"/>
    </source>
</evidence>
<keyword evidence="2" id="KW-1185">Reference proteome</keyword>
<reference evidence="1 2" key="1">
    <citation type="journal article" date="2018" name="G3 (Bethesda)">
        <title>Phylogenetic and Phylogenomic Definition of Rhizopus Species.</title>
        <authorList>
            <person name="Gryganskyi A.P."/>
            <person name="Golan J."/>
            <person name="Dolatabadi S."/>
            <person name="Mondo S."/>
            <person name="Robb S."/>
            <person name="Idnurm A."/>
            <person name="Muszewska A."/>
            <person name="Steczkiewicz K."/>
            <person name="Masonjones S."/>
            <person name="Liao H.L."/>
            <person name="Gajdeczka M.T."/>
            <person name="Anike F."/>
            <person name="Vuek A."/>
            <person name="Anishchenko I.M."/>
            <person name="Voigt K."/>
            <person name="de Hoog G.S."/>
            <person name="Smith M.E."/>
            <person name="Heitman J."/>
            <person name="Vilgalys R."/>
            <person name="Stajich J.E."/>
        </authorList>
    </citation>
    <scope>NUCLEOTIDE SEQUENCE [LARGE SCALE GENOMIC DNA]</scope>
    <source>
        <strain evidence="1 2">LSU 92-RS-03</strain>
    </source>
</reference>
<accession>A0A367KQW8</accession>
<organism evidence="1 2">
    <name type="scientific">Rhizopus stolonifer</name>
    <name type="common">Rhizopus nigricans</name>
    <dbReference type="NCBI Taxonomy" id="4846"/>
    <lineage>
        <taxon>Eukaryota</taxon>
        <taxon>Fungi</taxon>
        <taxon>Fungi incertae sedis</taxon>
        <taxon>Mucoromycota</taxon>
        <taxon>Mucoromycotina</taxon>
        <taxon>Mucoromycetes</taxon>
        <taxon>Mucorales</taxon>
        <taxon>Mucorineae</taxon>
        <taxon>Rhizopodaceae</taxon>
        <taxon>Rhizopus</taxon>
    </lineage>
</organism>
<sequence length="111" mass="12467">MSTVTDNIPISHTKDYEKAAYQELPPTPTSLSIVTDQKEDRRHYGSLSLASSSIASTINPNDDNESIYLLWTHQLIQEKYPSIRDDESIESSITHVSTTSWLSACFPMCNT</sequence>
<comment type="caution">
    <text evidence="1">The sequence shown here is derived from an EMBL/GenBank/DDBJ whole genome shotgun (WGS) entry which is preliminary data.</text>
</comment>
<protein>
    <submittedName>
        <fullName evidence="1">Uncharacterized protein</fullName>
    </submittedName>
</protein>
<evidence type="ECO:0000313" key="1">
    <source>
        <dbReference type="EMBL" id="RCI04530.1"/>
    </source>
</evidence>
<dbReference type="OrthoDB" id="2265153at2759"/>
<dbReference type="EMBL" id="PJQM01000655">
    <property type="protein sequence ID" value="RCI04530.1"/>
    <property type="molecule type" value="Genomic_DNA"/>
</dbReference>
<dbReference type="Proteomes" id="UP000253551">
    <property type="component" value="Unassembled WGS sequence"/>
</dbReference>
<proteinExistence type="predicted"/>
<dbReference type="AlphaFoldDB" id="A0A367KQW8"/>
<gene>
    <name evidence="1" type="ORF">CU098_007533</name>
</gene>
<name>A0A367KQW8_RHIST</name>